<dbReference type="WBParaSite" id="PTRK_0001666600.1">
    <property type="protein sequence ID" value="PTRK_0001666600.1"/>
    <property type="gene ID" value="PTRK_0001666600"/>
</dbReference>
<protein>
    <submittedName>
        <fullName evidence="2">PT-TG domain-containing protein</fullName>
    </submittedName>
</protein>
<evidence type="ECO:0000313" key="1">
    <source>
        <dbReference type="Proteomes" id="UP000038045"/>
    </source>
</evidence>
<name>A0A0N5A4N9_PARTI</name>
<evidence type="ECO:0000313" key="2">
    <source>
        <dbReference type="WBParaSite" id="PTRK_0001666600.1"/>
    </source>
</evidence>
<sequence>MGNPMSLGGATLGAASILPIGKIGSVAVRSVGNVVAKGVGKSINQLNKLAKTGKAPKSITRFDLGKVKGEINHVHFDNGAALNIDGTWKHGSKVLTNKEIKFLQDNGWTIPK</sequence>
<proteinExistence type="predicted"/>
<organism evidence="1 2">
    <name type="scientific">Parastrongyloides trichosuri</name>
    <name type="common">Possum-specific nematode worm</name>
    <dbReference type="NCBI Taxonomy" id="131310"/>
    <lineage>
        <taxon>Eukaryota</taxon>
        <taxon>Metazoa</taxon>
        <taxon>Ecdysozoa</taxon>
        <taxon>Nematoda</taxon>
        <taxon>Chromadorea</taxon>
        <taxon>Rhabditida</taxon>
        <taxon>Tylenchina</taxon>
        <taxon>Panagrolaimomorpha</taxon>
        <taxon>Strongyloidoidea</taxon>
        <taxon>Strongyloididae</taxon>
        <taxon>Parastrongyloides</taxon>
    </lineage>
</organism>
<reference evidence="2" key="1">
    <citation type="submission" date="2017-02" db="UniProtKB">
        <authorList>
            <consortium name="WormBaseParasite"/>
        </authorList>
    </citation>
    <scope>IDENTIFICATION</scope>
</reference>
<dbReference type="AlphaFoldDB" id="A0A0N5A4N9"/>
<keyword evidence="1" id="KW-1185">Reference proteome</keyword>
<accession>A0A0N5A4N9</accession>
<dbReference type="Proteomes" id="UP000038045">
    <property type="component" value="Unplaced"/>
</dbReference>